<evidence type="ECO:0000313" key="2">
    <source>
        <dbReference type="WBParaSite" id="nRc.2.0.1.t34371-RA"/>
    </source>
</evidence>
<organism evidence="1 2">
    <name type="scientific">Romanomermis culicivorax</name>
    <name type="common">Nematode worm</name>
    <dbReference type="NCBI Taxonomy" id="13658"/>
    <lineage>
        <taxon>Eukaryota</taxon>
        <taxon>Metazoa</taxon>
        <taxon>Ecdysozoa</taxon>
        <taxon>Nematoda</taxon>
        <taxon>Enoplea</taxon>
        <taxon>Dorylaimia</taxon>
        <taxon>Mermithida</taxon>
        <taxon>Mermithoidea</taxon>
        <taxon>Mermithidae</taxon>
        <taxon>Romanomermis</taxon>
    </lineage>
</organism>
<accession>A0A915K6J5</accession>
<keyword evidence="1" id="KW-1185">Reference proteome</keyword>
<sequence>LRPIWLTIFKAENAWLVPSIRLEKVGQKNSIFLKMFEKNRLLSYPTTHEFGVYPPILQSIFGEVQIST</sequence>
<name>A0A915K6J5_ROMCU</name>
<evidence type="ECO:0000313" key="1">
    <source>
        <dbReference type="Proteomes" id="UP000887565"/>
    </source>
</evidence>
<dbReference type="Proteomes" id="UP000887565">
    <property type="component" value="Unplaced"/>
</dbReference>
<proteinExistence type="predicted"/>
<reference evidence="2" key="1">
    <citation type="submission" date="2022-11" db="UniProtKB">
        <authorList>
            <consortium name="WormBaseParasite"/>
        </authorList>
    </citation>
    <scope>IDENTIFICATION</scope>
</reference>
<dbReference type="AlphaFoldDB" id="A0A915K6J5"/>
<dbReference type="WBParaSite" id="nRc.2.0.1.t34371-RA">
    <property type="protein sequence ID" value="nRc.2.0.1.t34371-RA"/>
    <property type="gene ID" value="nRc.2.0.1.g34371"/>
</dbReference>
<protein>
    <submittedName>
        <fullName evidence="2">Uncharacterized protein</fullName>
    </submittedName>
</protein>